<keyword evidence="3" id="KW-1185">Reference proteome</keyword>
<dbReference type="EnsemblMetazoa" id="XM_038215852.1">
    <property type="protein sequence ID" value="XP_038071780.1"/>
    <property type="gene ID" value="LOC119740513"/>
</dbReference>
<dbReference type="SUPFAM" id="SSF109604">
    <property type="entry name" value="HD-domain/PDEase-like"/>
    <property type="match status" value="1"/>
</dbReference>
<dbReference type="PANTHER" id="PTHR40202:SF1">
    <property type="entry name" value="HD DOMAIN-CONTAINING PROTEIN"/>
    <property type="match status" value="1"/>
</dbReference>
<dbReference type="InterPro" id="IPR006674">
    <property type="entry name" value="HD_domain"/>
</dbReference>
<dbReference type="GeneID" id="119740513"/>
<evidence type="ECO:0000259" key="1">
    <source>
        <dbReference type="Pfam" id="PF01966"/>
    </source>
</evidence>
<sequence>MSRCSSNSCVMDVAVDETIQAIFSLFERYGSSDYQGEHVTQTEHMVQCAMLAEQEGGPVPVVLGALFHDIGHLVGRQQEARRMETDGVNLGVTGHEIIGQEFLENLGIPRSVSVFSKGHVDAKRYLVYKEKGYYDRLSDASKKTLVHQGGPMTAQEAELFEAEPQLAAILKMRQWDEQAKDPTVQIEPLQRYREMCRQFLLTNAA</sequence>
<dbReference type="OrthoDB" id="445007at2759"/>
<evidence type="ECO:0000313" key="2">
    <source>
        <dbReference type="EnsemblMetazoa" id="XP_038071780.1"/>
    </source>
</evidence>
<dbReference type="Gene3D" id="1.10.3210.10">
    <property type="entry name" value="Hypothetical protein af1432"/>
    <property type="match status" value="1"/>
</dbReference>
<dbReference type="PANTHER" id="PTHR40202">
    <property type="match status" value="1"/>
</dbReference>
<dbReference type="Proteomes" id="UP000887568">
    <property type="component" value="Unplaced"/>
</dbReference>
<protein>
    <recommendedName>
        <fullName evidence="1">HD domain-containing protein</fullName>
    </recommendedName>
</protein>
<evidence type="ECO:0000313" key="3">
    <source>
        <dbReference type="Proteomes" id="UP000887568"/>
    </source>
</evidence>
<dbReference type="RefSeq" id="XP_038071780.1">
    <property type="nucleotide sequence ID" value="XM_038215852.1"/>
</dbReference>
<reference evidence="2" key="1">
    <citation type="submission" date="2022-11" db="UniProtKB">
        <authorList>
            <consortium name="EnsemblMetazoa"/>
        </authorList>
    </citation>
    <scope>IDENTIFICATION</scope>
</reference>
<dbReference type="InterPro" id="IPR052567">
    <property type="entry name" value="OP_Dioxygenase"/>
</dbReference>
<organism evidence="2 3">
    <name type="scientific">Patiria miniata</name>
    <name type="common">Bat star</name>
    <name type="synonym">Asterina miniata</name>
    <dbReference type="NCBI Taxonomy" id="46514"/>
    <lineage>
        <taxon>Eukaryota</taxon>
        <taxon>Metazoa</taxon>
        <taxon>Echinodermata</taxon>
        <taxon>Eleutherozoa</taxon>
        <taxon>Asterozoa</taxon>
        <taxon>Asteroidea</taxon>
        <taxon>Valvatacea</taxon>
        <taxon>Valvatida</taxon>
        <taxon>Asterinidae</taxon>
        <taxon>Patiria</taxon>
    </lineage>
</organism>
<proteinExistence type="predicted"/>
<feature type="domain" description="HD" evidence="1">
    <location>
        <begin position="43"/>
        <end position="113"/>
    </location>
</feature>
<dbReference type="AlphaFoldDB" id="A0A914B7J2"/>
<dbReference type="Pfam" id="PF01966">
    <property type="entry name" value="HD"/>
    <property type="match status" value="1"/>
</dbReference>
<name>A0A914B7J2_PATMI</name>
<accession>A0A914B7J2</accession>